<dbReference type="InterPro" id="IPR055414">
    <property type="entry name" value="LRR_R13L4/SHOC2-like"/>
</dbReference>
<evidence type="ECO:0000259" key="3">
    <source>
        <dbReference type="Pfam" id="PF00931"/>
    </source>
</evidence>
<protein>
    <recommendedName>
        <fullName evidence="8">NB-ARC domain-containing protein</fullName>
    </recommendedName>
</protein>
<dbReference type="Pfam" id="PF23598">
    <property type="entry name" value="LRR_14"/>
    <property type="match status" value="1"/>
</dbReference>
<feature type="domain" description="Disease resistance protein winged helix" evidence="4">
    <location>
        <begin position="128"/>
        <end position="194"/>
    </location>
</feature>
<dbReference type="GO" id="GO:0043531">
    <property type="term" value="F:ADP binding"/>
    <property type="evidence" value="ECO:0007669"/>
    <property type="project" value="InterPro"/>
</dbReference>
<dbReference type="PANTHER" id="PTHR23155:SF1185">
    <property type="entry name" value="DISEASE RESISTANCE RPP8-LIKE PROTEIN 3-RELATED"/>
    <property type="match status" value="1"/>
</dbReference>
<evidence type="ECO:0000313" key="6">
    <source>
        <dbReference type="EMBL" id="KAF6168545.1"/>
    </source>
</evidence>
<dbReference type="Gene3D" id="1.10.10.10">
    <property type="entry name" value="Winged helix-like DNA-binding domain superfamily/Winged helix DNA-binding domain"/>
    <property type="match status" value="1"/>
</dbReference>
<dbReference type="SUPFAM" id="SSF52058">
    <property type="entry name" value="L domain-like"/>
    <property type="match status" value="1"/>
</dbReference>
<dbReference type="PANTHER" id="PTHR23155">
    <property type="entry name" value="DISEASE RESISTANCE PROTEIN RP"/>
    <property type="match status" value="1"/>
</dbReference>
<feature type="domain" description="NB-ARC" evidence="3">
    <location>
        <begin position="4"/>
        <end position="89"/>
    </location>
</feature>
<organism evidence="6 7">
    <name type="scientific">Kingdonia uniflora</name>
    <dbReference type="NCBI Taxonomy" id="39325"/>
    <lineage>
        <taxon>Eukaryota</taxon>
        <taxon>Viridiplantae</taxon>
        <taxon>Streptophyta</taxon>
        <taxon>Embryophyta</taxon>
        <taxon>Tracheophyta</taxon>
        <taxon>Spermatophyta</taxon>
        <taxon>Magnoliopsida</taxon>
        <taxon>Ranunculales</taxon>
        <taxon>Circaeasteraceae</taxon>
        <taxon>Kingdonia</taxon>
    </lineage>
</organism>
<dbReference type="PRINTS" id="PR00364">
    <property type="entry name" value="DISEASERSIST"/>
</dbReference>
<evidence type="ECO:0000259" key="5">
    <source>
        <dbReference type="Pfam" id="PF23598"/>
    </source>
</evidence>
<dbReference type="SUPFAM" id="SSF52540">
    <property type="entry name" value="P-loop containing nucleoside triphosphate hydrolases"/>
    <property type="match status" value="1"/>
</dbReference>
<proteinExistence type="predicted"/>
<dbReference type="InterPro" id="IPR044974">
    <property type="entry name" value="Disease_R_plants"/>
</dbReference>
<dbReference type="Gene3D" id="3.40.50.300">
    <property type="entry name" value="P-loop containing nucleotide triphosphate hydrolases"/>
    <property type="match status" value="1"/>
</dbReference>
<feature type="domain" description="Disease resistance R13L4/SHOC-2-like LRR" evidence="5">
    <location>
        <begin position="244"/>
        <end position="357"/>
    </location>
</feature>
<gene>
    <name evidence="6" type="ORF">GIB67_005157</name>
</gene>
<sequence length="617" mass="70935">MTVEELKEIVRKFLIGKKYLVVVDDVWTSDVWKVLKASLPDTKNGSRIVITTRIMEVALQVDPVSPPHELKPLSDEDSWDLFTKKVIIAHDNTPSSEKCSFPMQLEKLGRKIVEKCEGLPLAIVLLGDYEISAWRLIKMWIAEGFIVQRGYEIVEDIAEEYLEELAGRCMVQITHRRPSKYIKKFRIHDLLRDLLISKTKEAGFLQIESNTITSEPFTQSLTRVRRVVLNNQLGNIYVDPSYRHIRSFFHFGVMKQKIFETLFQNSDAFGMLRLLDLSYLSYFFLDKGLRPNLPKSLGKLVHLRYLRLSNVDGSNLPTIVRNLRNPQILDLRYASGMYVKADLLSNLHHLRHLRLCGLAFNPPSGEGFTSRNLQTLYQLEKLPDPCDFPHNFSSFILGESTIRGDIISTLGKLPNLVFLGLHNCSLHAKEMIFSHGGFTKLRDLQLRDMEDLEEMNVEDGSFKRLRDLFINECTNLKMLPNSLRYVTTLEKLYLQDMPKEFNGRVEKGEEDWEKVAHTFPFSSDVGDKVEDDSSSSWRGSCRSRRLSRRKVECLRASPTEWAFVSHIVCVGGGFGGLDAREGKSKRYNYCHCVEFLDGGWRRVKKGNDEQGKGLLEL</sequence>
<keyword evidence="1" id="KW-0677">Repeat</keyword>
<dbReference type="Pfam" id="PF23559">
    <property type="entry name" value="WHD_DRP"/>
    <property type="match status" value="1"/>
</dbReference>
<evidence type="ECO:0000256" key="1">
    <source>
        <dbReference type="ARBA" id="ARBA00022737"/>
    </source>
</evidence>
<dbReference type="InterPro" id="IPR036388">
    <property type="entry name" value="WH-like_DNA-bd_sf"/>
</dbReference>
<dbReference type="InterPro" id="IPR042197">
    <property type="entry name" value="Apaf_helical"/>
</dbReference>
<dbReference type="InterPro" id="IPR002182">
    <property type="entry name" value="NB-ARC"/>
</dbReference>
<keyword evidence="2" id="KW-0611">Plant defense</keyword>
<dbReference type="Pfam" id="PF00931">
    <property type="entry name" value="NB-ARC"/>
    <property type="match status" value="1"/>
</dbReference>
<dbReference type="InterPro" id="IPR027417">
    <property type="entry name" value="P-loop_NTPase"/>
</dbReference>
<evidence type="ECO:0000256" key="2">
    <source>
        <dbReference type="ARBA" id="ARBA00022821"/>
    </source>
</evidence>
<dbReference type="EMBL" id="JACGCM010000692">
    <property type="protein sequence ID" value="KAF6168545.1"/>
    <property type="molecule type" value="Genomic_DNA"/>
</dbReference>
<evidence type="ECO:0000259" key="4">
    <source>
        <dbReference type="Pfam" id="PF23559"/>
    </source>
</evidence>
<accession>A0A7J7NMY6</accession>
<reference evidence="6 7" key="1">
    <citation type="journal article" date="2020" name="IScience">
        <title>Genome Sequencing of the Endangered Kingdonia uniflora (Circaeasteraceae, Ranunculales) Reveals Potential Mechanisms of Evolutionary Specialization.</title>
        <authorList>
            <person name="Sun Y."/>
            <person name="Deng T."/>
            <person name="Zhang A."/>
            <person name="Moore M.J."/>
            <person name="Landis J.B."/>
            <person name="Lin N."/>
            <person name="Zhang H."/>
            <person name="Zhang X."/>
            <person name="Huang J."/>
            <person name="Zhang X."/>
            <person name="Sun H."/>
            <person name="Wang H."/>
        </authorList>
    </citation>
    <scope>NUCLEOTIDE SEQUENCE [LARGE SCALE GENOMIC DNA]</scope>
    <source>
        <strain evidence="6">TB1705</strain>
        <tissue evidence="6">Leaf</tissue>
    </source>
</reference>
<dbReference type="InterPro" id="IPR058922">
    <property type="entry name" value="WHD_DRP"/>
</dbReference>
<evidence type="ECO:0000313" key="7">
    <source>
        <dbReference type="Proteomes" id="UP000541444"/>
    </source>
</evidence>
<keyword evidence="7" id="KW-1185">Reference proteome</keyword>
<dbReference type="AlphaFoldDB" id="A0A7J7NMY6"/>
<dbReference type="InterPro" id="IPR032675">
    <property type="entry name" value="LRR_dom_sf"/>
</dbReference>
<dbReference type="Gene3D" id="3.80.10.10">
    <property type="entry name" value="Ribonuclease Inhibitor"/>
    <property type="match status" value="1"/>
</dbReference>
<dbReference type="GO" id="GO:0098542">
    <property type="term" value="P:defense response to other organism"/>
    <property type="evidence" value="ECO:0007669"/>
    <property type="project" value="TreeGrafter"/>
</dbReference>
<comment type="caution">
    <text evidence="6">The sequence shown here is derived from an EMBL/GenBank/DDBJ whole genome shotgun (WGS) entry which is preliminary data.</text>
</comment>
<dbReference type="OrthoDB" id="646178at2759"/>
<dbReference type="Gene3D" id="1.10.8.430">
    <property type="entry name" value="Helical domain of apoptotic protease-activating factors"/>
    <property type="match status" value="1"/>
</dbReference>
<dbReference type="Proteomes" id="UP000541444">
    <property type="component" value="Unassembled WGS sequence"/>
</dbReference>
<evidence type="ECO:0008006" key="8">
    <source>
        <dbReference type="Google" id="ProtNLM"/>
    </source>
</evidence>
<name>A0A7J7NMY6_9MAGN</name>